<dbReference type="InParanoid" id="A0A0P0Y3Z8"/>
<evidence type="ECO:0000313" key="1">
    <source>
        <dbReference type="EMBL" id="BAT14675.1"/>
    </source>
</evidence>
<protein>
    <submittedName>
        <fullName evidence="1">Os11g0591300 protein</fullName>
    </submittedName>
</protein>
<keyword evidence="2" id="KW-1185">Reference proteome</keyword>
<evidence type="ECO:0000313" key="2">
    <source>
        <dbReference type="Proteomes" id="UP000059680"/>
    </source>
</evidence>
<dbReference type="AlphaFoldDB" id="A0A0P0Y3Z8"/>
<dbReference type="Proteomes" id="UP000059680">
    <property type="component" value="Chromosome 11"/>
</dbReference>
<sequence length="259" mass="26405">GGGDGLHLGHLDGEAVDLPRPRVALVGVGLDGAERPPHGAVALEPGAERDLPRRLSAADAALGLGVRELVPERAARRVAPPVERHPRRLHVPGAEAEVLLDGVEHGAAAGVDAEVVERHLEVRDVGPHAGEAEHAARHERRQEQDLLGHGEDEGPQGGDVGAEGLAGDGHEVLGERDADAGGVVLLLEHAAVGAVGGAAVGAHRVQQLVLGAAAVAAAVAEEDGGAAHPEEAVGDEHGAVVAPVPVERDVLHAHHQRVR</sequence>
<accession>A0A0P0Y3Z8</accession>
<reference evidence="2" key="1">
    <citation type="journal article" date="2005" name="Nature">
        <title>The map-based sequence of the rice genome.</title>
        <authorList>
            <consortium name="International rice genome sequencing project (IRGSP)"/>
            <person name="Matsumoto T."/>
            <person name="Wu J."/>
            <person name="Kanamori H."/>
            <person name="Katayose Y."/>
            <person name="Fujisawa M."/>
            <person name="Namiki N."/>
            <person name="Mizuno H."/>
            <person name="Yamamoto K."/>
            <person name="Antonio B.A."/>
            <person name="Baba T."/>
            <person name="Sakata K."/>
            <person name="Nagamura Y."/>
            <person name="Aoki H."/>
            <person name="Arikawa K."/>
            <person name="Arita K."/>
            <person name="Bito T."/>
            <person name="Chiden Y."/>
            <person name="Fujitsuka N."/>
            <person name="Fukunaka R."/>
            <person name="Hamada M."/>
            <person name="Harada C."/>
            <person name="Hayashi A."/>
            <person name="Hijishita S."/>
            <person name="Honda M."/>
            <person name="Hosokawa S."/>
            <person name="Ichikawa Y."/>
            <person name="Idonuma A."/>
            <person name="Iijima M."/>
            <person name="Ikeda M."/>
            <person name="Ikeno M."/>
            <person name="Ito K."/>
            <person name="Ito S."/>
            <person name="Ito T."/>
            <person name="Ito Y."/>
            <person name="Ito Y."/>
            <person name="Iwabuchi A."/>
            <person name="Kamiya K."/>
            <person name="Karasawa W."/>
            <person name="Kurita K."/>
            <person name="Katagiri S."/>
            <person name="Kikuta A."/>
            <person name="Kobayashi H."/>
            <person name="Kobayashi N."/>
            <person name="Machita K."/>
            <person name="Maehara T."/>
            <person name="Masukawa M."/>
            <person name="Mizubayashi T."/>
            <person name="Mukai Y."/>
            <person name="Nagasaki H."/>
            <person name="Nagata Y."/>
            <person name="Naito S."/>
            <person name="Nakashima M."/>
            <person name="Nakama Y."/>
            <person name="Nakamichi Y."/>
            <person name="Nakamura M."/>
            <person name="Meguro A."/>
            <person name="Negishi M."/>
            <person name="Ohta I."/>
            <person name="Ohta T."/>
            <person name="Okamoto M."/>
            <person name="Ono N."/>
            <person name="Saji S."/>
            <person name="Sakaguchi M."/>
            <person name="Sakai K."/>
            <person name="Shibata M."/>
            <person name="Shimokawa T."/>
            <person name="Song J."/>
            <person name="Takazaki Y."/>
            <person name="Terasawa K."/>
            <person name="Tsugane M."/>
            <person name="Tsuji K."/>
            <person name="Ueda S."/>
            <person name="Waki K."/>
            <person name="Yamagata H."/>
            <person name="Yamamoto M."/>
            <person name="Yamamoto S."/>
            <person name="Yamane H."/>
            <person name="Yoshiki S."/>
            <person name="Yoshihara R."/>
            <person name="Yukawa K."/>
            <person name="Zhong H."/>
            <person name="Yano M."/>
            <person name="Yuan Q."/>
            <person name="Ouyang S."/>
            <person name="Liu J."/>
            <person name="Jones K.M."/>
            <person name="Gansberger K."/>
            <person name="Moffat K."/>
            <person name="Hill J."/>
            <person name="Bera J."/>
            <person name="Fadrosh D."/>
            <person name="Jin S."/>
            <person name="Johri S."/>
            <person name="Kim M."/>
            <person name="Overton L."/>
            <person name="Reardon M."/>
            <person name="Tsitrin T."/>
            <person name="Vuong H."/>
            <person name="Weaver B."/>
            <person name="Ciecko A."/>
            <person name="Tallon L."/>
            <person name="Jackson J."/>
            <person name="Pai G."/>
            <person name="Aken S.V."/>
            <person name="Utterback T."/>
            <person name="Reidmuller S."/>
            <person name="Feldblyum T."/>
            <person name="Hsiao J."/>
            <person name="Zismann V."/>
            <person name="Iobst S."/>
            <person name="de Vazeille A.R."/>
            <person name="Buell C.R."/>
            <person name="Ying K."/>
            <person name="Li Y."/>
            <person name="Lu T."/>
            <person name="Huang Y."/>
            <person name="Zhao Q."/>
            <person name="Feng Q."/>
            <person name="Zhang L."/>
            <person name="Zhu J."/>
            <person name="Weng Q."/>
            <person name="Mu J."/>
            <person name="Lu Y."/>
            <person name="Fan D."/>
            <person name="Liu Y."/>
            <person name="Guan J."/>
            <person name="Zhang Y."/>
            <person name="Yu S."/>
            <person name="Liu X."/>
            <person name="Zhang Y."/>
            <person name="Hong G."/>
            <person name="Han B."/>
            <person name="Choisne N."/>
            <person name="Demange N."/>
            <person name="Orjeda G."/>
            <person name="Samain S."/>
            <person name="Cattolico L."/>
            <person name="Pelletier E."/>
            <person name="Couloux A."/>
            <person name="Segurens B."/>
            <person name="Wincker P."/>
            <person name="D'Hont A."/>
            <person name="Scarpelli C."/>
            <person name="Weissenbach J."/>
            <person name="Salanoubat M."/>
            <person name="Quetier F."/>
            <person name="Yu Y."/>
            <person name="Kim H.R."/>
            <person name="Rambo T."/>
            <person name="Currie J."/>
            <person name="Collura K."/>
            <person name="Luo M."/>
            <person name="Yang T."/>
            <person name="Ammiraju J.S.S."/>
            <person name="Engler F."/>
            <person name="Soderlund C."/>
            <person name="Wing R.A."/>
            <person name="Palmer L.E."/>
            <person name="de la Bastide M."/>
            <person name="Spiegel L."/>
            <person name="Nascimento L."/>
            <person name="Zutavern T."/>
            <person name="O'Shaughnessy A."/>
            <person name="Dike S."/>
            <person name="Dedhia N."/>
            <person name="Preston R."/>
            <person name="Balija V."/>
            <person name="McCombie W.R."/>
            <person name="Chow T."/>
            <person name="Chen H."/>
            <person name="Chung M."/>
            <person name="Chen C."/>
            <person name="Shaw J."/>
            <person name="Wu H."/>
            <person name="Hsiao K."/>
            <person name="Chao Y."/>
            <person name="Chu M."/>
            <person name="Cheng C."/>
            <person name="Hour A."/>
            <person name="Lee P."/>
            <person name="Lin S."/>
            <person name="Lin Y."/>
            <person name="Liou J."/>
            <person name="Liu S."/>
            <person name="Hsing Y."/>
            <person name="Raghuvanshi S."/>
            <person name="Mohanty A."/>
            <person name="Bharti A.K."/>
            <person name="Gaur A."/>
            <person name="Gupta V."/>
            <person name="Kumar D."/>
            <person name="Ravi V."/>
            <person name="Vij S."/>
            <person name="Kapur A."/>
            <person name="Khurana P."/>
            <person name="Khurana P."/>
            <person name="Khurana J.P."/>
            <person name="Tyagi A.K."/>
            <person name="Gaikwad K."/>
            <person name="Singh A."/>
            <person name="Dalal V."/>
            <person name="Srivastava S."/>
            <person name="Dixit A."/>
            <person name="Pal A.K."/>
            <person name="Ghazi I.A."/>
            <person name="Yadav M."/>
            <person name="Pandit A."/>
            <person name="Bhargava A."/>
            <person name="Sureshbabu K."/>
            <person name="Batra K."/>
            <person name="Sharma T.R."/>
            <person name="Mohapatra T."/>
            <person name="Singh N.K."/>
            <person name="Messing J."/>
            <person name="Nelson A.B."/>
            <person name="Fuks G."/>
            <person name="Kavchok S."/>
            <person name="Keizer G."/>
            <person name="Linton E."/>
            <person name="Llaca V."/>
            <person name="Song R."/>
            <person name="Tanyolac B."/>
            <person name="Young S."/>
            <person name="Ho-Il K."/>
            <person name="Hahn J.H."/>
            <person name="Sangsakoo G."/>
            <person name="Vanavichit A."/>
            <person name="de Mattos Luiz.A.T."/>
            <person name="Zimmer P.D."/>
            <person name="Malone G."/>
            <person name="Dellagostin O."/>
            <person name="de Oliveira A.C."/>
            <person name="Bevan M."/>
            <person name="Bancroft I."/>
            <person name="Minx P."/>
            <person name="Cordum H."/>
            <person name="Wilson R."/>
            <person name="Cheng Z."/>
            <person name="Jin W."/>
            <person name="Jiang J."/>
            <person name="Leong S.A."/>
            <person name="Iwama H."/>
            <person name="Gojobori T."/>
            <person name="Itoh T."/>
            <person name="Niimura Y."/>
            <person name="Fujii Y."/>
            <person name="Habara T."/>
            <person name="Sakai H."/>
            <person name="Sato Y."/>
            <person name="Wilson G."/>
            <person name="Kumar K."/>
            <person name="McCouch S."/>
            <person name="Juretic N."/>
            <person name="Hoen D."/>
            <person name="Wright S."/>
            <person name="Bruskiewich R."/>
            <person name="Bureau T."/>
            <person name="Miyao A."/>
            <person name="Hirochika H."/>
            <person name="Nishikawa T."/>
            <person name="Kadowaki K."/>
            <person name="Sugiura M."/>
            <person name="Burr B."/>
            <person name="Sasaki T."/>
        </authorList>
    </citation>
    <scope>NUCLEOTIDE SEQUENCE [LARGE SCALE GENOMIC DNA]</scope>
    <source>
        <strain evidence="2">cv. Nipponbare</strain>
    </source>
</reference>
<gene>
    <name evidence="1" type="ordered locus">Os11g0591300</name>
    <name evidence="1" type="ORF">OSNPB_110591300</name>
</gene>
<feature type="non-terminal residue" evidence="1">
    <location>
        <position position="1"/>
    </location>
</feature>
<proteinExistence type="predicted"/>
<dbReference type="Gramene" id="Os11t0591300-00">
    <property type="protein sequence ID" value="Os11t0591300-00"/>
    <property type="gene ID" value="Os11g0591300"/>
</dbReference>
<name>A0A0P0Y3Z8_ORYSJ</name>
<reference evidence="1 2" key="3">
    <citation type="journal article" date="2013" name="Rice">
        <title>Improvement of the Oryza sativa Nipponbare reference genome using next generation sequence and optical map data.</title>
        <authorList>
            <person name="Kawahara Y."/>
            <person name="de la Bastide M."/>
            <person name="Hamilton J.P."/>
            <person name="Kanamori H."/>
            <person name="McCombie W.R."/>
            <person name="Ouyang S."/>
            <person name="Schwartz D.C."/>
            <person name="Tanaka T."/>
            <person name="Wu J."/>
            <person name="Zhou S."/>
            <person name="Childs K.L."/>
            <person name="Davidson R.M."/>
            <person name="Lin H."/>
            <person name="Quesada-Ocampo L."/>
            <person name="Vaillancourt B."/>
            <person name="Sakai H."/>
            <person name="Lee S.S."/>
            <person name="Kim J."/>
            <person name="Numa H."/>
            <person name="Itoh T."/>
            <person name="Buell C.R."/>
            <person name="Matsumoto T."/>
        </authorList>
    </citation>
    <scope>NUCLEOTIDE SEQUENCE [LARGE SCALE GENOMIC DNA]</scope>
    <source>
        <strain evidence="2">cv. Nipponbare</strain>
    </source>
</reference>
<reference evidence="1 2" key="2">
    <citation type="journal article" date="2013" name="Plant Cell Physiol.">
        <title>Rice Annotation Project Database (RAP-DB): an integrative and interactive database for rice genomics.</title>
        <authorList>
            <person name="Sakai H."/>
            <person name="Lee S.S."/>
            <person name="Tanaka T."/>
            <person name="Numa H."/>
            <person name="Kim J."/>
            <person name="Kawahara Y."/>
            <person name="Wakimoto H."/>
            <person name="Yang C.C."/>
            <person name="Iwamoto M."/>
            <person name="Abe T."/>
            <person name="Yamada Y."/>
            <person name="Muto A."/>
            <person name="Inokuchi H."/>
            <person name="Ikemura T."/>
            <person name="Matsumoto T."/>
            <person name="Sasaki T."/>
            <person name="Itoh T."/>
        </authorList>
    </citation>
    <scope>NUCLEOTIDE SEQUENCE [LARGE SCALE GENOMIC DNA]</scope>
    <source>
        <strain evidence="2">cv. Nipponbare</strain>
    </source>
</reference>
<organism evidence="1 2">
    <name type="scientific">Oryza sativa subsp. japonica</name>
    <name type="common">Rice</name>
    <dbReference type="NCBI Taxonomy" id="39947"/>
    <lineage>
        <taxon>Eukaryota</taxon>
        <taxon>Viridiplantae</taxon>
        <taxon>Streptophyta</taxon>
        <taxon>Embryophyta</taxon>
        <taxon>Tracheophyta</taxon>
        <taxon>Spermatophyta</taxon>
        <taxon>Magnoliopsida</taxon>
        <taxon>Liliopsida</taxon>
        <taxon>Poales</taxon>
        <taxon>Poaceae</taxon>
        <taxon>BOP clade</taxon>
        <taxon>Oryzoideae</taxon>
        <taxon>Oryzeae</taxon>
        <taxon>Oryzinae</taxon>
        <taxon>Oryza</taxon>
        <taxon>Oryza sativa</taxon>
    </lineage>
</organism>
<dbReference type="EMBL" id="AP014967">
    <property type="protein sequence ID" value="BAT14675.1"/>
    <property type="molecule type" value="Genomic_DNA"/>
</dbReference>
<dbReference type="PaxDb" id="39947-A0A0P0Y3Z8"/>